<feature type="transmembrane region" description="Helical" evidence="1">
    <location>
        <begin position="178"/>
        <end position="201"/>
    </location>
</feature>
<keyword evidence="1" id="KW-0812">Transmembrane</keyword>
<dbReference type="Pfam" id="PF13426">
    <property type="entry name" value="PAS_9"/>
    <property type="match status" value="1"/>
</dbReference>
<dbReference type="InterPro" id="IPR031621">
    <property type="entry name" value="HisKA_7TM"/>
</dbReference>
<dbReference type="SMART" id="SM00091">
    <property type="entry name" value="PAS"/>
    <property type="match status" value="1"/>
</dbReference>
<dbReference type="SUPFAM" id="SSF55785">
    <property type="entry name" value="PYP-like sensor domain (PAS domain)"/>
    <property type="match status" value="1"/>
</dbReference>
<dbReference type="Gene3D" id="3.30.565.10">
    <property type="entry name" value="Histidine kinase-like ATPase, C-terminal domain"/>
    <property type="match status" value="1"/>
</dbReference>
<dbReference type="Pfam" id="PF02518">
    <property type="entry name" value="HATPase_c"/>
    <property type="match status" value="1"/>
</dbReference>
<evidence type="ECO:0000256" key="1">
    <source>
        <dbReference type="SAM" id="Phobius"/>
    </source>
</evidence>
<name>A0A1H8ETU4_9EURY</name>
<dbReference type="PROSITE" id="PS50109">
    <property type="entry name" value="HIS_KIN"/>
    <property type="match status" value="1"/>
</dbReference>
<dbReference type="NCBIfam" id="TIGR00229">
    <property type="entry name" value="sensory_box"/>
    <property type="match status" value="1"/>
</dbReference>
<dbReference type="PANTHER" id="PTHR45569:SF1">
    <property type="entry name" value="SENSOR PROTEIN KDPD"/>
    <property type="match status" value="1"/>
</dbReference>
<dbReference type="GO" id="GO:0000155">
    <property type="term" value="F:phosphorelay sensor kinase activity"/>
    <property type="evidence" value="ECO:0007669"/>
    <property type="project" value="TreeGrafter"/>
</dbReference>
<feature type="transmembrane region" description="Helical" evidence="1">
    <location>
        <begin position="207"/>
        <end position="226"/>
    </location>
</feature>
<dbReference type="InterPro" id="IPR005467">
    <property type="entry name" value="His_kinase_dom"/>
</dbReference>
<evidence type="ECO:0000259" key="3">
    <source>
        <dbReference type="PROSITE" id="PS50113"/>
    </source>
</evidence>
<feature type="transmembrane region" description="Helical" evidence="1">
    <location>
        <begin position="145"/>
        <end position="166"/>
    </location>
</feature>
<dbReference type="PROSITE" id="PS50113">
    <property type="entry name" value="PAC"/>
    <property type="match status" value="1"/>
</dbReference>
<evidence type="ECO:0000313" key="5">
    <source>
        <dbReference type="Proteomes" id="UP000198775"/>
    </source>
</evidence>
<dbReference type="SMART" id="SM00387">
    <property type="entry name" value="HATPase_c"/>
    <property type="match status" value="1"/>
</dbReference>
<dbReference type="RefSeq" id="WP_092657306.1">
    <property type="nucleotide sequence ID" value="NZ_FOCX01000002.1"/>
</dbReference>
<feature type="transmembrane region" description="Helical" evidence="1">
    <location>
        <begin position="6"/>
        <end position="26"/>
    </location>
</feature>
<feature type="domain" description="PAC" evidence="3">
    <location>
        <begin position="316"/>
        <end position="368"/>
    </location>
</feature>
<gene>
    <name evidence="4" type="ORF">SAMN05216388_100293</name>
</gene>
<dbReference type="Gene3D" id="3.30.450.20">
    <property type="entry name" value="PAS domain"/>
    <property type="match status" value="1"/>
</dbReference>
<protein>
    <submittedName>
        <fullName evidence="4">PAS domain S-box-containing protein</fullName>
    </submittedName>
</protein>
<feature type="transmembrane region" description="Helical" evidence="1">
    <location>
        <begin position="95"/>
        <end position="116"/>
    </location>
</feature>
<dbReference type="InterPro" id="IPR036890">
    <property type="entry name" value="HATPase_C_sf"/>
</dbReference>
<accession>A0A1H8ETU4</accession>
<dbReference type="InterPro" id="IPR000014">
    <property type="entry name" value="PAS"/>
</dbReference>
<dbReference type="InterPro" id="IPR035965">
    <property type="entry name" value="PAS-like_dom_sf"/>
</dbReference>
<dbReference type="AlphaFoldDB" id="A0A1H8ETU4"/>
<dbReference type="InterPro" id="IPR003594">
    <property type="entry name" value="HATPase_dom"/>
</dbReference>
<dbReference type="InterPro" id="IPR052023">
    <property type="entry name" value="Histidine_kinase_KdpD"/>
</dbReference>
<organism evidence="4 5">
    <name type="scientific">Halorientalis persicus</name>
    <dbReference type="NCBI Taxonomy" id="1367881"/>
    <lineage>
        <taxon>Archaea</taxon>
        <taxon>Methanobacteriati</taxon>
        <taxon>Methanobacteriota</taxon>
        <taxon>Stenosarchaea group</taxon>
        <taxon>Halobacteria</taxon>
        <taxon>Halobacteriales</taxon>
        <taxon>Haloarculaceae</taxon>
        <taxon>Halorientalis</taxon>
    </lineage>
</organism>
<dbReference type="GO" id="GO:0005886">
    <property type="term" value="C:plasma membrane"/>
    <property type="evidence" value="ECO:0007669"/>
    <property type="project" value="TreeGrafter"/>
</dbReference>
<dbReference type="PANTHER" id="PTHR45569">
    <property type="entry name" value="SENSOR PROTEIN KDPD"/>
    <property type="match status" value="1"/>
</dbReference>
<dbReference type="CDD" id="cd00130">
    <property type="entry name" value="PAS"/>
    <property type="match status" value="1"/>
</dbReference>
<evidence type="ECO:0000313" key="4">
    <source>
        <dbReference type="EMBL" id="SEN22337.1"/>
    </source>
</evidence>
<dbReference type="Pfam" id="PF16927">
    <property type="entry name" value="HisKA_7TM"/>
    <property type="match status" value="1"/>
</dbReference>
<dbReference type="OrthoDB" id="239696at2157"/>
<dbReference type="InterPro" id="IPR004358">
    <property type="entry name" value="Sig_transdc_His_kin-like_C"/>
</dbReference>
<dbReference type="SUPFAM" id="SSF55874">
    <property type="entry name" value="ATPase domain of HSP90 chaperone/DNA topoisomerase II/histidine kinase"/>
    <property type="match status" value="1"/>
</dbReference>
<keyword evidence="1" id="KW-0472">Membrane</keyword>
<evidence type="ECO:0000259" key="2">
    <source>
        <dbReference type="PROSITE" id="PS50109"/>
    </source>
</evidence>
<feature type="transmembrane region" description="Helical" evidence="1">
    <location>
        <begin position="65"/>
        <end position="88"/>
    </location>
</feature>
<feature type="transmembrane region" description="Helical" evidence="1">
    <location>
        <begin position="38"/>
        <end position="59"/>
    </location>
</feature>
<proteinExistence type="predicted"/>
<dbReference type="PRINTS" id="PR00344">
    <property type="entry name" value="BCTRLSENSOR"/>
</dbReference>
<dbReference type="EMBL" id="FOCX01000002">
    <property type="protein sequence ID" value="SEN22337.1"/>
    <property type="molecule type" value="Genomic_DNA"/>
</dbReference>
<feature type="domain" description="Histidine kinase" evidence="2">
    <location>
        <begin position="383"/>
        <end position="587"/>
    </location>
</feature>
<keyword evidence="5" id="KW-1185">Reference proteome</keyword>
<dbReference type="InterPro" id="IPR000700">
    <property type="entry name" value="PAS-assoc_C"/>
</dbReference>
<reference evidence="5" key="1">
    <citation type="submission" date="2016-10" db="EMBL/GenBank/DDBJ databases">
        <authorList>
            <person name="Varghese N."/>
            <person name="Submissions S."/>
        </authorList>
    </citation>
    <scope>NUCLEOTIDE SEQUENCE [LARGE SCALE GENOMIC DNA]</scope>
    <source>
        <strain evidence="5">IBRC-M 10043</strain>
    </source>
</reference>
<sequence length="587" mass="65141">MRVQHTPYTAPLIASALLALLSAYYVQRQSDRLSASMYAWAMVSMFFWAASSAATLTVVDPFMTRVLVGTVLGFAALTTATWCLFCLSYSGYERWLSWPLFTVFGVAVAGITALTVSNPLHDLVFVERTVDTTGGWVTVGHEWALGLWLSVLVVYAIHAITHVVLFRKFRRSRNLYRTFTVLLLLASLTIWLANILSVTGYSPLPHMMFVPLVFLFWGVFGLIVLASRRFVRSLPVDRFLELVSPRSDNVVPLARDFVVEEMDSGVVILDATDYVVDVNQRAKAMLDSKNRLIGRPIHEVVDLDEYFEDGLVSDESRQQIWVQSANGDRNCYDVSVSAITSDDGTAVGRAIVMNDITHQKEREQRLRNREGELQTLKQVLSRIIRHNIRNDINVVQGNAEWIVANADDDEVATRAEQIVATAEDLATTSRKTRIVDRVVGTEYDLIDIDLESLLADTLADIRADHPEATVRADVPSGVTVRGNAYLSAAIENAIENAIVHDQSPDATVEIEVRAAEDTVSLTIRDEGPGIPEQEMEALESGEETELIHASGIGLWLIDWIVRNSGGSVTWSNTDSGAVTRMELPRAT</sequence>
<keyword evidence="1" id="KW-1133">Transmembrane helix</keyword>
<dbReference type="Proteomes" id="UP000198775">
    <property type="component" value="Unassembled WGS sequence"/>
</dbReference>